<dbReference type="OrthoDB" id="9766870at2"/>
<feature type="transmembrane region" description="Helical" evidence="7">
    <location>
        <begin position="97"/>
        <end position="122"/>
    </location>
</feature>
<evidence type="ECO:0000256" key="2">
    <source>
        <dbReference type="ARBA" id="ARBA00022448"/>
    </source>
</evidence>
<dbReference type="InterPro" id="IPR025966">
    <property type="entry name" value="OppC_N"/>
</dbReference>
<evidence type="ECO:0000256" key="6">
    <source>
        <dbReference type="ARBA" id="ARBA00023136"/>
    </source>
</evidence>
<dbReference type="EMBL" id="OCTN01000013">
    <property type="protein sequence ID" value="SOH95613.1"/>
    <property type="molecule type" value="Genomic_DNA"/>
</dbReference>
<name>A0A2C9CWP9_9RHOB</name>
<keyword evidence="10" id="KW-1185">Reference proteome</keyword>
<dbReference type="GO" id="GO:0005886">
    <property type="term" value="C:plasma membrane"/>
    <property type="evidence" value="ECO:0007669"/>
    <property type="project" value="UniProtKB-SubCell"/>
</dbReference>
<evidence type="ECO:0000256" key="3">
    <source>
        <dbReference type="ARBA" id="ARBA00022475"/>
    </source>
</evidence>
<feature type="domain" description="ABC transmembrane type-1" evidence="8">
    <location>
        <begin position="95"/>
        <end position="285"/>
    </location>
</feature>
<keyword evidence="6 7" id="KW-0472">Membrane</keyword>
<evidence type="ECO:0000256" key="5">
    <source>
        <dbReference type="ARBA" id="ARBA00022989"/>
    </source>
</evidence>
<keyword evidence="2 7" id="KW-0813">Transport</keyword>
<evidence type="ECO:0000313" key="9">
    <source>
        <dbReference type="EMBL" id="SOH95613.1"/>
    </source>
</evidence>
<dbReference type="PANTHER" id="PTHR43386:SF26">
    <property type="entry name" value="ABC TRANSPORTER PERMEASE PROTEIN"/>
    <property type="match status" value="1"/>
</dbReference>
<keyword evidence="4 7" id="KW-0812">Transmembrane</keyword>
<dbReference type="SUPFAM" id="SSF161098">
    <property type="entry name" value="MetI-like"/>
    <property type="match status" value="1"/>
</dbReference>
<dbReference type="Proteomes" id="UP000220034">
    <property type="component" value="Unassembled WGS sequence"/>
</dbReference>
<dbReference type="InterPro" id="IPR050366">
    <property type="entry name" value="BP-dependent_transpt_permease"/>
</dbReference>
<dbReference type="InterPro" id="IPR035906">
    <property type="entry name" value="MetI-like_sf"/>
</dbReference>
<dbReference type="InterPro" id="IPR000515">
    <property type="entry name" value="MetI-like"/>
</dbReference>
<proteinExistence type="inferred from homology"/>
<accession>A0A2C9CWP9</accession>
<dbReference type="PROSITE" id="PS50928">
    <property type="entry name" value="ABC_TM1"/>
    <property type="match status" value="1"/>
</dbReference>
<dbReference type="Gene3D" id="1.10.3720.10">
    <property type="entry name" value="MetI-like"/>
    <property type="match status" value="1"/>
</dbReference>
<protein>
    <submittedName>
        <fullName evidence="9">Peptide/nickel transport system permease protein</fullName>
    </submittedName>
</protein>
<organism evidence="9 10">
    <name type="scientific">Pontivivens marinum</name>
    <dbReference type="NCBI Taxonomy" id="1690039"/>
    <lineage>
        <taxon>Bacteria</taxon>
        <taxon>Pseudomonadati</taxon>
        <taxon>Pseudomonadota</taxon>
        <taxon>Alphaproteobacteria</taxon>
        <taxon>Rhodobacterales</taxon>
        <taxon>Paracoccaceae</taxon>
        <taxon>Pontivivens</taxon>
    </lineage>
</organism>
<comment type="subcellular location">
    <subcellularLocation>
        <location evidence="1 7">Cell membrane</location>
        <topology evidence="1 7">Multi-pass membrane protein</topology>
    </subcellularLocation>
</comment>
<feature type="transmembrane region" description="Helical" evidence="7">
    <location>
        <begin position="204"/>
        <end position="228"/>
    </location>
</feature>
<feature type="transmembrane region" description="Helical" evidence="7">
    <location>
        <begin position="264"/>
        <end position="285"/>
    </location>
</feature>
<sequence length="296" mass="32047">MSSVSQTPTAGSPRELARRFVSVPSAVIALVVFILFCIIGFGAPLIAPQNPYDLRQVDILDSLMPPGSQSYTGLTYWLGTDGQGRDMLSAMLYGIRISLIVGLLSGFLALVVGTFVGLIAAYRRGWVDTLLMRIVDLQLSFPTILVALILLVILGRGVDKIIFALVVVQWAYFARTVRGVALVEGAREYVDAARGLRLGGMRILFRHILPNCLPTILVVATVQMAMAISLEATLSFLGLGLPPTRPSLGLLIANGFDYLQSGRYWISVLPGIVLLGIIISANVLGDRLRDILNPRL</sequence>
<dbReference type="RefSeq" id="WP_097932248.1">
    <property type="nucleotide sequence ID" value="NZ_OCTN01000013.1"/>
</dbReference>
<dbReference type="GO" id="GO:0055085">
    <property type="term" value="P:transmembrane transport"/>
    <property type="evidence" value="ECO:0007669"/>
    <property type="project" value="InterPro"/>
</dbReference>
<dbReference type="Pfam" id="PF12911">
    <property type="entry name" value="OppC_N"/>
    <property type="match status" value="1"/>
</dbReference>
<dbReference type="PANTHER" id="PTHR43386">
    <property type="entry name" value="OLIGOPEPTIDE TRANSPORT SYSTEM PERMEASE PROTEIN APPC"/>
    <property type="match status" value="1"/>
</dbReference>
<keyword evidence="3" id="KW-1003">Cell membrane</keyword>
<evidence type="ECO:0000256" key="4">
    <source>
        <dbReference type="ARBA" id="ARBA00022692"/>
    </source>
</evidence>
<evidence type="ECO:0000259" key="8">
    <source>
        <dbReference type="PROSITE" id="PS50928"/>
    </source>
</evidence>
<keyword evidence="5 7" id="KW-1133">Transmembrane helix</keyword>
<evidence type="ECO:0000256" key="7">
    <source>
        <dbReference type="RuleBase" id="RU363032"/>
    </source>
</evidence>
<dbReference type="AlphaFoldDB" id="A0A2C9CWP9"/>
<dbReference type="CDD" id="cd06261">
    <property type="entry name" value="TM_PBP2"/>
    <property type="match status" value="1"/>
</dbReference>
<feature type="transmembrane region" description="Helical" evidence="7">
    <location>
        <begin position="21"/>
        <end position="47"/>
    </location>
</feature>
<feature type="transmembrane region" description="Helical" evidence="7">
    <location>
        <begin position="161"/>
        <end position="183"/>
    </location>
</feature>
<evidence type="ECO:0000313" key="10">
    <source>
        <dbReference type="Proteomes" id="UP000220034"/>
    </source>
</evidence>
<feature type="transmembrane region" description="Helical" evidence="7">
    <location>
        <begin position="134"/>
        <end position="155"/>
    </location>
</feature>
<gene>
    <name evidence="9" type="ORF">SAMN06273572_11325</name>
</gene>
<dbReference type="Pfam" id="PF00528">
    <property type="entry name" value="BPD_transp_1"/>
    <property type="match status" value="1"/>
</dbReference>
<comment type="similarity">
    <text evidence="7">Belongs to the binding-protein-dependent transport system permease family.</text>
</comment>
<reference evidence="10" key="1">
    <citation type="submission" date="2017-09" db="EMBL/GenBank/DDBJ databases">
        <authorList>
            <person name="Varghese N."/>
            <person name="Submissions S."/>
        </authorList>
    </citation>
    <scope>NUCLEOTIDE SEQUENCE [LARGE SCALE GENOMIC DNA]</scope>
    <source>
        <strain evidence="10">C7</strain>
    </source>
</reference>
<evidence type="ECO:0000256" key="1">
    <source>
        <dbReference type="ARBA" id="ARBA00004651"/>
    </source>
</evidence>